<evidence type="ECO:0000259" key="8">
    <source>
        <dbReference type="PROSITE" id="PS51841"/>
    </source>
</evidence>
<dbReference type="PROSITE" id="PS50853">
    <property type="entry name" value="FN3"/>
    <property type="match status" value="3"/>
</dbReference>
<protein>
    <submittedName>
        <fullName evidence="9">Endonuclease</fullName>
    </submittedName>
</protein>
<keyword evidence="2" id="KW-0540">Nuclease</keyword>
<dbReference type="InterPro" id="IPR044925">
    <property type="entry name" value="His-Me_finger_sf"/>
</dbReference>
<dbReference type="GO" id="GO:0004519">
    <property type="term" value="F:endonuclease activity"/>
    <property type="evidence" value="ECO:0007669"/>
    <property type="project" value="UniProtKB-KW"/>
</dbReference>
<feature type="compositionally biased region" description="Polar residues" evidence="5">
    <location>
        <begin position="524"/>
        <end position="543"/>
    </location>
</feature>
<dbReference type="EMBL" id="JBHULH010000004">
    <property type="protein sequence ID" value="MFD2567467.1"/>
    <property type="molecule type" value="Genomic_DNA"/>
</dbReference>
<feature type="compositionally biased region" description="Polar residues" evidence="5">
    <location>
        <begin position="278"/>
        <end position="291"/>
    </location>
</feature>
<dbReference type="SMART" id="SM00060">
    <property type="entry name" value="FN3"/>
    <property type="match status" value="3"/>
</dbReference>
<feature type="domain" description="LTD" evidence="8">
    <location>
        <begin position="704"/>
        <end position="830"/>
    </location>
</feature>
<dbReference type="Pfam" id="PF00041">
    <property type="entry name" value="fn3"/>
    <property type="match status" value="3"/>
</dbReference>
<dbReference type="Gene3D" id="2.60.120.260">
    <property type="entry name" value="Galactose-binding domain-like"/>
    <property type="match status" value="1"/>
</dbReference>
<proteinExistence type="inferred from homology"/>
<feature type="domain" description="Fibronectin type-III" evidence="7">
    <location>
        <begin position="535"/>
        <end position="620"/>
    </location>
</feature>
<feature type="chain" id="PRO_5045261902" evidence="6">
    <location>
        <begin position="19"/>
        <end position="1128"/>
    </location>
</feature>
<feature type="domain" description="Fibronectin type-III" evidence="7">
    <location>
        <begin position="625"/>
        <end position="710"/>
    </location>
</feature>
<dbReference type="InterPro" id="IPR013783">
    <property type="entry name" value="Ig-like_fold"/>
</dbReference>
<feature type="domain" description="LTD" evidence="8">
    <location>
        <begin position="358"/>
        <end position="513"/>
    </location>
</feature>
<evidence type="ECO:0000313" key="10">
    <source>
        <dbReference type="Proteomes" id="UP001597508"/>
    </source>
</evidence>
<dbReference type="SUPFAM" id="SSF49265">
    <property type="entry name" value="Fibronectin type III"/>
    <property type="match status" value="2"/>
</dbReference>
<evidence type="ECO:0000256" key="3">
    <source>
        <dbReference type="ARBA" id="ARBA00022729"/>
    </source>
</evidence>
<evidence type="ECO:0000256" key="5">
    <source>
        <dbReference type="SAM" id="MobiDB-lite"/>
    </source>
</evidence>
<keyword evidence="3 6" id="KW-0732">Signal</keyword>
<dbReference type="NCBIfam" id="TIGR04183">
    <property type="entry name" value="Por_Secre_tail"/>
    <property type="match status" value="1"/>
</dbReference>
<name>A0ABW5LSS9_9FLAO</name>
<dbReference type="Pfam" id="PF00932">
    <property type="entry name" value="LTD"/>
    <property type="match status" value="2"/>
</dbReference>
<dbReference type="InterPro" id="IPR007346">
    <property type="entry name" value="Endonuclease-I"/>
</dbReference>
<evidence type="ECO:0000256" key="4">
    <source>
        <dbReference type="ARBA" id="ARBA00022801"/>
    </source>
</evidence>
<organism evidence="9 10">
    <name type="scientific">Pseudotenacibaculum haliotis</name>
    <dbReference type="NCBI Taxonomy" id="1862138"/>
    <lineage>
        <taxon>Bacteria</taxon>
        <taxon>Pseudomonadati</taxon>
        <taxon>Bacteroidota</taxon>
        <taxon>Flavobacteriia</taxon>
        <taxon>Flavobacteriales</taxon>
        <taxon>Flavobacteriaceae</taxon>
        <taxon>Pseudotenacibaculum</taxon>
    </lineage>
</organism>
<dbReference type="Gene3D" id="2.60.40.10">
    <property type="entry name" value="Immunoglobulins"/>
    <property type="match status" value="3"/>
</dbReference>
<comment type="similarity">
    <text evidence="1">Belongs to the EndA/NucM nuclease family.</text>
</comment>
<dbReference type="InterPro" id="IPR026444">
    <property type="entry name" value="Secre_tail"/>
</dbReference>
<dbReference type="CDD" id="cd00063">
    <property type="entry name" value="FN3"/>
    <property type="match status" value="3"/>
</dbReference>
<accession>A0ABW5LSS9</accession>
<keyword evidence="9" id="KW-0255">Endonuclease</keyword>
<feature type="compositionally biased region" description="Basic and acidic residues" evidence="5">
    <location>
        <begin position="136"/>
        <end position="145"/>
    </location>
</feature>
<evidence type="ECO:0000313" key="9">
    <source>
        <dbReference type="EMBL" id="MFD2567467.1"/>
    </source>
</evidence>
<reference evidence="10" key="1">
    <citation type="journal article" date="2019" name="Int. J. Syst. Evol. Microbiol.">
        <title>The Global Catalogue of Microorganisms (GCM) 10K type strain sequencing project: providing services to taxonomists for standard genome sequencing and annotation.</title>
        <authorList>
            <consortium name="The Broad Institute Genomics Platform"/>
            <consortium name="The Broad Institute Genome Sequencing Center for Infectious Disease"/>
            <person name="Wu L."/>
            <person name="Ma J."/>
        </authorList>
    </citation>
    <scope>NUCLEOTIDE SEQUENCE [LARGE SCALE GENOMIC DNA]</scope>
    <source>
        <strain evidence="10">KCTC 52127</strain>
    </source>
</reference>
<dbReference type="InterPro" id="IPR003961">
    <property type="entry name" value="FN3_dom"/>
</dbReference>
<feature type="region of interest" description="Disordered" evidence="5">
    <location>
        <begin position="520"/>
        <end position="543"/>
    </location>
</feature>
<dbReference type="PANTHER" id="PTHR33607:SF2">
    <property type="entry name" value="ENDONUCLEASE-1"/>
    <property type="match status" value="1"/>
</dbReference>
<dbReference type="Pfam" id="PF04231">
    <property type="entry name" value="Endonuclease_1"/>
    <property type="match status" value="1"/>
</dbReference>
<dbReference type="Proteomes" id="UP001597508">
    <property type="component" value="Unassembled WGS sequence"/>
</dbReference>
<keyword evidence="10" id="KW-1185">Reference proteome</keyword>
<sequence>MKKTLLFFMLLWSVVVFAQIPSYYNNVNLTLTGTALKNELSNKIIVTHTTDLSYTPGVWDALRLADLDPTNSNNVVLIYGWNDSDTDITNDRTRDKTLQDTGSGATFVWNREHVFSKSLASPVLVTSSAGPGTDAHNLRPADRTRNTSRSNRKFADGSGTASYITAEGYWYPGDEWKGDVARMMMYMYLRYGSQTLPTAVGVGTPVASDSNMIMLFLEWNAEDPVSDLEKQRNPVLEGLQGNRNPFIDNPAFATQIWGGPQAEDLFGGGTPDTEAPSAPTNLTANNTTSSGTTLSWTASTDNVAVSSYDIYNGASLVGSSATTAYNVTGLSASTSYTFTVKAKDAAGNESTASNSVNVTTNASSGGTASELFISEYVEGSSNNKALEVANFTGSSIDLSVYDLRKATNGSGSWGSTYQLSGTLTNGDVFVIANSSAVSAVTSVADVTTGSGIVTFNGNDAIALFKNGTLIDVLGNPSSSSDFAANTTLRRKSTVSSPNSTYTTSEWDSFATDTFDDLGSHTMDGGSSSDTQAPTAPGSLSSSNITETTVDLSWSASTDNVGVTGYDIYNGASLVGSTTNTTYNVTGLSVATSYSFTVKAKDAAGNESASSNTANVTTVDLTAPSAPTSLASSNVTQTSVDLSWSASSDNVSVTAYDVYNGASLVGSTANTTYNVTGLTASTSYTFSVKAKDAAGNESASSNTVNVTTNASSGGGGTTTELLFSEYVEGSSNNKALEIANFTGSSVDLSAYDLRKATNGSGSWGSTYQLSGTLANGDVFVIANSSASSSITSVANVTTGSGIVTFNGNDAVALFKNGTLIDVIGNPNSSSDFAANTTLRRMSSVTNPNTTYTVGEWDSFASDTFDGLGSHTMDGAGPSSTVLMESYFETGWDNWVDGGGDCARYSGSRSAEGSYSIRIRDNSSTASSMTSPEFDITSYDTVEVSFSFYVYSMETGEDFWFRYHDGSSWQTVQAWVAGSGISNNNFYSATVTMDASSYNFVSNGKFRFQCDASANADHIYIDEVIITGKNTGSSRGPISGSNLTHLRSLDTGIEEFTLYPNPVDGDIMNIQLNDEEDKTVNYRVLSLLGQVLRKGTVSESSINVANLKAGIYLLEVAVEDEKIVKKFVKK</sequence>
<feature type="domain" description="Fibronectin type-III" evidence="7">
    <location>
        <begin position="278"/>
        <end position="363"/>
    </location>
</feature>
<feature type="region of interest" description="Disordered" evidence="5">
    <location>
        <begin position="263"/>
        <end position="291"/>
    </location>
</feature>
<dbReference type="RefSeq" id="WP_379666177.1">
    <property type="nucleotide sequence ID" value="NZ_JBHULH010000004.1"/>
</dbReference>
<dbReference type="PANTHER" id="PTHR33607">
    <property type="entry name" value="ENDONUCLEASE-1"/>
    <property type="match status" value="1"/>
</dbReference>
<evidence type="ECO:0000256" key="6">
    <source>
        <dbReference type="SAM" id="SignalP"/>
    </source>
</evidence>
<comment type="caution">
    <text evidence="9">The sequence shown here is derived from an EMBL/GenBank/DDBJ whole genome shotgun (WGS) entry which is preliminary data.</text>
</comment>
<evidence type="ECO:0000256" key="1">
    <source>
        <dbReference type="ARBA" id="ARBA00006429"/>
    </source>
</evidence>
<dbReference type="SUPFAM" id="SSF54060">
    <property type="entry name" value="His-Me finger endonucleases"/>
    <property type="match status" value="1"/>
</dbReference>
<dbReference type="PROSITE" id="PS51841">
    <property type="entry name" value="LTD"/>
    <property type="match status" value="2"/>
</dbReference>
<feature type="region of interest" description="Disordered" evidence="5">
    <location>
        <begin position="129"/>
        <end position="157"/>
    </location>
</feature>
<feature type="signal peptide" evidence="6">
    <location>
        <begin position="1"/>
        <end position="18"/>
    </location>
</feature>
<evidence type="ECO:0000256" key="2">
    <source>
        <dbReference type="ARBA" id="ARBA00022722"/>
    </source>
</evidence>
<gene>
    <name evidence="9" type="ORF">ACFSRZ_08785</name>
</gene>
<dbReference type="InterPro" id="IPR036116">
    <property type="entry name" value="FN3_sf"/>
</dbReference>
<dbReference type="InterPro" id="IPR001322">
    <property type="entry name" value="Lamin_tail_dom"/>
</dbReference>
<evidence type="ECO:0000259" key="7">
    <source>
        <dbReference type="PROSITE" id="PS50853"/>
    </source>
</evidence>
<dbReference type="Pfam" id="PF18962">
    <property type="entry name" value="Por_Secre_tail"/>
    <property type="match status" value="1"/>
</dbReference>
<keyword evidence="4" id="KW-0378">Hydrolase</keyword>